<feature type="transmembrane region" description="Helical" evidence="7">
    <location>
        <begin position="124"/>
        <end position="141"/>
    </location>
</feature>
<evidence type="ECO:0000256" key="4">
    <source>
        <dbReference type="ARBA" id="ARBA00022989"/>
    </source>
</evidence>
<dbReference type="PANTHER" id="PTHR22911:SF6">
    <property type="entry name" value="SOLUTE CARRIER FAMILY 35 MEMBER G1"/>
    <property type="match status" value="1"/>
</dbReference>
<evidence type="ECO:0000259" key="8">
    <source>
        <dbReference type="Pfam" id="PF00892"/>
    </source>
</evidence>
<evidence type="ECO:0000256" key="5">
    <source>
        <dbReference type="ARBA" id="ARBA00023136"/>
    </source>
</evidence>
<reference evidence="9 10" key="1">
    <citation type="submission" date="2018-06" db="EMBL/GenBank/DDBJ databases">
        <title>Genomic Encyclopedia of Type Strains, Phase III (KMG-III): the genomes of soil and plant-associated and newly described type strains.</title>
        <authorList>
            <person name="Whitman W."/>
        </authorList>
    </citation>
    <scope>NUCLEOTIDE SEQUENCE [LARGE SCALE GENOMIC DNA]</scope>
    <source>
        <strain evidence="9 10">CECT 9025</strain>
    </source>
</reference>
<dbReference type="InterPro" id="IPR000620">
    <property type="entry name" value="EamA_dom"/>
</dbReference>
<feature type="transmembrane region" description="Helical" evidence="7">
    <location>
        <begin position="66"/>
        <end position="88"/>
    </location>
</feature>
<evidence type="ECO:0000313" key="9">
    <source>
        <dbReference type="EMBL" id="PYE84537.1"/>
    </source>
</evidence>
<feature type="region of interest" description="Disordered" evidence="6">
    <location>
        <begin position="303"/>
        <end position="322"/>
    </location>
</feature>
<organism evidence="9 10">
    <name type="scientific">Pseudoroseicyclus aestuarii</name>
    <dbReference type="NCBI Taxonomy" id="1795041"/>
    <lineage>
        <taxon>Bacteria</taxon>
        <taxon>Pseudomonadati</taxon>
        <taxon>Pseudomonadota</taxon>
        <taxon>Alphaproteobacteria</taxon>
        <taxon>Rhodobacterales</taxon>
        <taxon>Paracoccaceae</taxon>
        <taxon>Pseudoroseicyclus</taxon>
    </lineage>
</organism>
<feature type="transmembrane region" description="Helical" evidence="7">
    <location>
        <begin position="208"/>
        <end position="227"/>
    </location>
</feature>
<evidence type="ECO:0000256" key="7">
    <source>
        <dbReference type="SAM" id="Phobius"/>
    </source>
</evidence>
<protein>
    <submittedName>
        <fullName evidence="9">S-adenosylmethionine uptake transporter</fullName>
    </submittedName>
</protein>
<dbReference type="PANTHER" id="PTHR22911">
    <property type="entry name" value="ACYL-MALONYL CONDENSING ENZYME-RELATED"/>
    <property type="match status" value="1"/>
</dbReference>
<feature type="transmembrane region" description="Helical" evidence="7">
    <location>
        <begin position="260"/>
        <end position="278"/>
    </location>
</feature>
<dbReference type="EMBL" id="QJTE01000002">
    <property type="protein sequence ID" value="PYE84537.1"/>
    <property type="molecule type" value="Genomic_DNA"/>
</dbReference>
<evidence type="ECO:0000256" key="6">
    <source>
        <dbReference type="SAM" id="MobiDB-lite"/>
    </source>
</evidence>
<evidence type="ECO:0000256" key="3">
    <source>
        <dbReference type="ARBA" id="ARBA00022692"/>
    </source>
</evidence>
<dbReference type="OrthoDB" id="7818056at2"/>
<evidence type="ECO:0000256" key="2">
    <source>
        <dbReference type="ARBA" id="ARBA00009853"/>
    </source>
</evidence>
<feature type="domain" description="EamA" evidence="8">
    <location>
        <begin position="6"/>
        <end position="138"/>
    </location>
</feature>
<keyword evidence="10" id="KW-1185">Reference proteome</keyword>
<comment type="caution">
    <text evidence="9">The sequence shown here is derived from an EMBL/GenBank/DDBJ whole genome shotgun (WGS) entry which is preliminary data.</text>
</comment>
<feature type="transmembrane region" description="Helical" evidence="7">
    <location>
        <begin position="147"/>
        <end position="166"/>
    </location>
</feature>
<dbReference type="RefSeq" id="WP_110813622.1">
    <property type="nucleotide sequence ID" value="NZ_QJTE01000002.1"/>
</dbReference>
<comment type="similarity">
    <text evidence="2">Belongs to the drug/metabolite transporter (DMT) superfamily. 10 TMS drug/metabolite exporter (DME) (TC 2.A.7.3) family.</text>
</comment>
<dbReference type="InterPro" id="IPR037185">
    <property type="entry name" value="EmrE-like"/>
</dbReference>
<keyword evidence="3 7" id="KW-0812">Transmembrane</keyword>
<dbReference type="Proteomes" id="UP000248311">
    <property type="component" value="Unassembled WGS sequence"/>
</dbReference>
<feature type="transmembrane region" description="Helical" evidence="7">
    <location>
        <begin position="33"/>
        <end position="54"/>
    </location>
</feature>
<dbReference type="Pfam" id="PF00892">
    <property type="entry name" value="EamA"/>
    <property type="match status" value="2"/>
</dbReference>
<comment type="subcellular location">
    <subcellularLocation>
        <location evidence="1">Membrane</location>
        <topology evidence="1">Multi-pass membrane protein</topology>
    </subcellularLocation>
</comment>
<name>A0A318SXI5_9RHOB</name>
<feature type="transmembrane region" description="Helical" evidence="7">
    <location>
        <begin position="234"/>
        <end position="254"/>
    </location>
</feature>
<feature type="domain" description="EamA" evidence="8">
    <location>
        <begin position="147"/>
        <end position="276"/>
    </location>
</feature>
<gene>
    <name evidence="9" type="ORF">DFP88_102338</name>
</gene>
<proteinExistence type="inferred from homology"/>
<keyword evidence="4 7" id="KW-1133">Transmembrane helix</keyword>
<dbReference type="SUPFAM" id="SSF103481">
    <property type="entry name" value="Multidrug resistance efflux transporter EmrE"/>
    <property type="match status" value="2"/>
</dbReference>
<accession>A0A318SXI5</accession>
<evidence type="ECO:0000256" key="1">
    <source>
        <dbReference type="ARBA" id="ARBA00004141"/>
    </source>
</evidence>
<dbReference type="GO" id="GO:0016020">
    <property type="term" value="C:membrane"/>
    <property type="evidence" value="ECO:0007669"/>
    <property type="project" value="UniProtKB-SubCell"/>
</dbReference>
<evidence type="ECO:0000313" key="10">
    <source>
        <dbReference type="Proteomes" id="UP000248311"/>
    </source>
</evidence>
<keyword evidence="5 7" id="KW-0472">Membrane</keyword>
<dbReference type="AlphaFoldDB" id="A0A318SXI5"/>
<feature type="transmembrane region" description="Helical" evidence="7">
    <location>
        <begin position="178"/>
        <end position="196"/>
    </location>
</feature>
<feature type="transmembrane region" description="Helical" evidence="7">
    <location>
        <begin position="94"/>
        <end position="112"/>
    </location>
</feature>
<sequence length="322" mass="34382">MGGNAKGAVIGLIAFAIFASHDAIVKTMGGIYAPMQLIFFSVTLSFPLAMLMIIQDPQPGTLRPRHPGWVAVRTGSAVLTGLFGFYAFSVLPLAQVYALVFATPLIITVLSIPILGETVRLRRWLAVIAGLIGVIVVLRPGSTPFTLGHLAAVGAAVTGSFTAIVIRKIGAEERPVVLLLYPMIGNFVLMACFLPFVYKPMPVEHLGIFAAMSVLGWIGGRLIVAAYSVGEAVIVAPMQYSQIIWATLFGALFFGEYPDWGTAIGTLIIIASGLYIVLRESGSDASAHKPVLNTKLLRPNIGTGPRPSTIARLMPRRRDGRA</sequence>